<dbReference type="PANTHER" id="PTHR41521">
    <property type="match status" value="1"/>
</dbReference>
<dbReference type="InterPro" id="IPR010753">
    <property type="entry name" value="DUF1330"/>
</dbReference>
<dbReference type="Gene3D" id="3.30.70.100">
    <property type="match status" value="1"/>
</dbReference>
<accession>A0A2S0I0K6</accession>
<organism evidence="2 3">
    <name type="scientific">Pukyongia salina</name>
    <dbReference type="NCBI Taxonomy" id="2094025"/>
    <lineage>
        <taxon>Bacteria</taxon>
        <taxon>Pseudomonadati</taxon>
        <taxon>Bacteroidota</taxon>
        <taxon>Flavobacteriia</taxon>
        <taxon>Flavobacteriales</taxon>
        <taxon>Flavobacteriaceae</taxon>
        <taxon>Pukyongia</taxon>
    </lineage>
</organism>
<dbReference type="InterPro" id="IPR011008">
    <property type="entry name" value="Dimeric_a/b-barrel"/>
</dbReference>
<evidence type="ECO:0000259" key="1">
    <source>
        <dbReference type="Pfam" id="PF07045"/>
    </source>
</evidence>
<dbReference type="Proteomes" id="UP000238442">
    <property type="component" value="Chromosome"/>
</dbReference>
<sequence length="102" mass="11265">MMTYYSVLNVTPTSEEWIPEYIPTASKLVAAHGGKYLSRTVTHEQLEGADAPAAVRVIIEWPSKEAATAFMNDPAYSPFLKMRTNGSNSEHFLLAGQDDMAQ</sequence>
<protein>
    <submittedName>
        <fullName evidence="2">DUF1330 domain-containing protein</fullName>
    </submittedName>
</protein>
<dbReference type="EMBL" id="CP027062">
    <property type="protein sequence ID" value="AVI52439.1"/>
    <property type="molecule type" value="Genomic_DNA"/>
</dbReference>
<gene>
    <name evidence="2" type="ORF">C5O00_12735</name>
</gene>
<evidence type="ECO:0000313" key="3">
    <source>
        <dbReference type="Proteomes" id="UP000238442"/>
    </source>
</evidence>
<dbReference type="AlphaFoldDB" id="A0A2S0I0K6"/>
<dbReference type="OrthoDB" id="9806380at2"/>
<feature type="domain" description="DUF1330" evidence="1">
    <location>
        <begin position="5"/>
        <end position="96"/>
    </location>
</feature>
<dbReference type="KEGG" id="aue:C5O00_12735"/>
<proteinExistence type="predicted"/>
<dbReference type="Pfam" id="PF07045">
    <property type="entry name" value="DUF1330"/>
    <property type="match status" value="1"/>
</dbReference>
<name>A0A2S0I0K6_9FLAO</name>
<dbReference type="SUPFAM" id="SSF54909">
    <property type="entry name" value="Dimeric alpha+beta barrel"/>
    <property type="match status" value="1"/>
</dbReference>
<reference evidence="2 3" key="1">
    <citation type="submission" date="2018-02" db="EMBL/GenBank/DDBJ databases">
        <title>Genomic analysis of the strain RR4-38 isolated from a seawater recirculating aquaculture system.</title>
        <authorList>
            <person name="Kim Y.-S."/>
            <person name="Jang Y.H."/>
            <person name="Kim K.-H."/>
        </authorList>
    </citation>
    <scope>NUCLEOTIDE SEQUENCE [LARGE SCALE GENOMIC DNA]</scope>
    <source>
        <strain evidence="2 3">RR4-38</strain>
    </source>
</reference>
<evidence type="ECO:0000313" key="2">
    <source>
        <dbReference type="EMBL" id="AVI52439.1"/>
    </source>
</evidence>
<dbReference type="PANTHER" id="PTHR41521:SF4">
    <property type="entry name" value="BLR0684 PROTEIN"/>
    <property type="match status" value="1"/>
</dbReference>
<keyword evidence="3" id="KW-1185">Reference proteome</keyword>